<dbReference type="Gene3D" id="3.20.20.140">
    <property type="entry name" value="Metal-dependent hydrolases"/>
    <property type="match status" value="1"/>
</dbReference>
<sequence length="541" mass="58484">MSSRIFADLILINGNIWRGYEDGRCQALAVWQGKVLATGTDGEMMELKGPETEIVDLQGRFASPGLIDNHLHLIATGLTMGMVDVTATAAPTLKAIVDAIAERAQQTPKGEWVLARGYDQVKLDTGVHPTRADLDRAAPDHPVLVTRACGHVAIANSKALELAGVSESTPTPDGGVIGMTGNRLNGLLAENAIGMVRSAIPKLPVERLVDAIEMGGRYLLSLGITSTMDAAVGQVGGLSEIRAYELAKLAGRLPVRVWLALLGDPERSIVEDCWKMGLVSGAGDDMLRVGAVKIFLDGSAGGRTAWMTEPYKDEPENLGVQMLPDEQVYALVQDYHDKGYALACHAIGDGAIEQLITAYEKALAASPDAERRHRIEHCGYPSDEQNRRMKAAGILPAPQQAFIYDFGDSYVSVLGEERGARSYPIGTWMEMGLKPSTGSDSPVCSPNPFPNLYTMVTRRTWKGTLLSESEALSREQALQVFTEYGAYSQKAENVKGRLVPGQWADIAVFNEDLVETAPETLRDDTRCVLTLLAGRVVHDAR</sequence>
<feature type="domain" description="Amidohydrolase 3" evidence="1">
    <location>
        <begin position="53"/>
        <end position="538"/>
    </location>
</feature>
<dbReference type="PANTHER" id="PTHR22642:SF2">
    <property type="entry name" value="PROTEIN LONG AFTER FAR-RED 3"/>
    <property type="match status" value="1"/>
</dbReference>
<dbReference type="Gene3D" id="2.30.40.10">
    <property type="entry name" value="Urease, subunit C, domain 1"/>
    <property type="match status" value="1"/>
</dbReference>
<dbReference type="EMBL" id="JAZHFV010000001">
    <property type="protein sequence ID" value="MEX4005809.1"/>
    <property type="molecule type" value="Genomic_DNA"/>
</dbReference>
<dbReference type="InterPro" id="IPR013108">
    <property type="entry name" value="Amidohydro_3"/>
</dbReference>
<keyword evidence="2" id="KW-0378">Hydrolase</keyword>
<dbReference type="GO" id="GO:0016787">
    <property type="term" value="F:hydrolase activity"/>
    <property type="evidence" value="ECO:0007669"/>
    <property type="project" value="UniProtKB-KW"/>
</dbReference>
<dbReference type="Gene3D" id="3.10.310.70">
    <property type="match status" value="1"/>
</dbReference>
<organism evidence="2 3">
    <name type="scientific">Neoaquamicrobium sediminum</name>
    <dbReference type="NCBI Taxonomy" id="1849104"/>
    <lineage>
        <taxon>Bacteria</taxon>
        <taxon>Pseudomonadati</taxon>
        <taxon>Pseudomonadota</taxon>
        <taxon>Alphaproteobacteria</taxon>
        <taxon>Hyphomicrobiales</taxon>
        <taxon>Phyllobacteriaceae</taxon>
        <taxon>Neoaquamicrobium</taxon>
    </lineage>
</organism>
<dbReference type="SUPFAM" id="SSF51556">
    <property type="entry name" value="Metallo-dependent hydrolases"/>
    <property type="match status" value="1"/>
</dbReference>
<accession>A0ABV3WMC9</accession>
<reference evidence="2 3" key="1">
    <citation type="submission" date="2024-01" db="EMBL/GenBank/DDBJ databases">
        <title>New evidence supports the origin of RcGTA from prophage.</title>
        <authorList>
            <person name="Xu Y."/>
            <person name="Liu B."/>
            <person name="Chen F."/>
        </authorList>
    </citation>
    <scope>NUCLEOTIDE SEQUENCE [LARGE SCALE GENOMIC DNA]</scope>
    <source>
        <strain evidence="2 3">CBW1107-2</strain>
    </source>
</reference>
<evidence type="ECO:0000313" key="2">
    <source>
        <dbReference type="EMBL" id="MEX4005809.1"/>
    </source>
</evidence>
<evidence type="ECO:0000313" key="3">
    <source>
        <dbReference type="Proteomes" id="UP001559025"/>
    </source>
</evidence>
<dbReference type="EC" id="3.5.-.-" evidence="2"/>
<dbReference type="Proteomes" id="UP001559025">
    <property type="component" value="Unassembled WGS sequence"/>
</dbReference>
<evidence type="ECO:0000259" key="1">
    <source>
        <dbReference type="Pfam" id="PF07969"/>
    </source>
</evidence>
<protein>
    <submittedName>
        <fullName evidence="2">Amidohydrolase</fullName>
        <ecNumber evidence="2">3.5.-.-</ecNumber>
    </submittedName>
</protein>
<keyword evidence="3" id="KW-1185">Reference proteome</keyword>
<name>A0ABV3WMC9_9HYPH</name>
<dbReference type="CDD" id="cd01300">
    <property type="entry name" value="YtcJ_like"/>
    <property type="match status" value="1"/>
</dbReference>
<proteinExistence type="predicted"/>
<dbReference type="Pfam" id="PF07969">
    <property type="entry name" value="Amidohydro_3"/>
    <property type="match status" value="1"/>
</dbReference>
<dbReference type="InterPro" id="IPR033932">
    <property type="entry name" value="YtcJ-like"/>
</dbReference>
<comment type="caution">
    <text evidence="2">The sequence shown here is derived from an EMBL/GenBank/DDBJ whole genome shotgun (WGS) entry which is preliminary data.</text>
</comment>
<dbReference type="InterPro" id="IPR032466">
    <property type="entry name" value="Metal_Hydrolase"/>
</dbReference>
<dbReference type="SUPFAM" id="SSF51338">
    <property type="entry name" value="Composite domain of metallo-dependent hydrolases"/>
    <property type="match status" value="1"/>
</dbReference>
<dbReference type="InterPro" id="IPR011059">
    <property type="entry name" value="Metal-dep_hydrolase_composite"/>
</dbReference>
<gene>
    <name evidence="2" type="ORF">V1479_00755</name>
</gene>
<dbReference type="RefSeq" id="WP_368801244.1">
    <property type="nucleotide sequence ID" value="NZ_JAZHFV010000001.1"/>
</dbReference>
<dbReference type="PANTHER" id="PTHR22642">
    <property type="entry name" value="IMIDAZOLONEPROPIONASE"/>
    <property type="match status" value="1"/>
</dbReference>